<gene>
    <name evidence="1" type="ORF">SAMN06296008_103177</name>
</gene>
<name>A0A1W1YM47_9BURK</name>
<dbReference type="EMBL" id="FWXJ01000003">
    <property type="protein sequence ID" value="SMC37202.1"/>
    <property type="molecule type" value="Genomic_DNA"/>
</dbReference>
<proteinExistence type="predicted"/>
<protein>
    <submittedName>
        <fullName evidence="1">Uncharacterized protein</fullName>
    </submittedName>
</protein>
<sequence>MDSIPDFESKMGSSINGNAYLVNDALTGKLIL</sequence>
<evidence type="ECO:0000313" key="2">
    <source>
        <dbReference type="Proteomes" id="UP000192708"/>
    </source>
</evidence>
<accession>A0A1W1YM47</accession>
<organism evidence="1 2">
    <name type="scientific">Polynucleobacter kasalickyi</name>
    <dbReference type="NCBI Taxonomy" id="1938817"/>
    <lineage>
        <taxon>Bacteria</taxon>
        <taxon>Pseudomonadati</taxon>
        <taxon>Pseudomonadota</taxon>
        <taxon>Betaproteobacteria</taxon>
        <taxon>Burkholderiales</taxon>
        <taxon>Burkholderiaceae</taxon>
        <taxon>Polynucleobacter</taxon>
    </lineage>
</organism>
<dbReference type="STRING" id="1938817.SAMN06296008_103177"/>
<reference evidence="1 2" key="1">
    <citation type="submission" date="2017-04" db="EMBL/GenBank/DDBJ databases">
        <authorList>
            <person name="Afonso C.L."/>
            <person name="Miller P.J."/>
            <person name="Scott M.A."/>
            <person name="Spackman E."/>
            <person name="Goraichik I."/>
            <person name="Dimitrov K.M."/>
            <person name="Suarez D.L."/>
            <person name="Swayne D.E."/>
        </authorList>
    </citation>
    <scope>NUCLEOTIDE SEQUENCE [LARGE SCALE GENOMIC DNA]</scope>
    <source>
        <strain evidence="1 2">VK13</strain>
    </source>
</reference>
<dbReference type="AlphaFoldDB" id="A0A1W1YM47"/>
<evidence type="ECO:0000313" key="1">
    <source>
        <dbReference type="EMBL" id="SMC37202.1"/>
    </source>
</evidence>
<keyword evidence="2" id="KW-1185">Reference proteome</keyword>
<dbReference type="Proteomes" id="UP000192708">
    <property type="component" value="Unassembled WGS sequence"/>
</dbReference>